<dbReference type="InterPro" id="IPR001387">
    <property type="entry name" value="Cro/C1-type_HTH"/>
</dbReference>
<dbReference type="CDD" id="cd00093">
    <property type="entry name" value="HTH_XRE"/>
    <property type="match status" value="1"/>
</dbReference>
<dbReference type="RefSeq" id="WP_117527838.1">
    <property type="nucleotide sequence ID" value="NZ_JAQCXC010000018.1"/>
</dbReference>
<dbReference type="AlphaFoldDB" id="A0A3E2UDU3"/>
<proteinExistence type="predicted"/>
<dbReference type="Pfam" id="PF01381">
    <property type="entry name" value="HTH_3"/>
    <property type="match status" value="1"/>
</dbReference>
<dbReference type="Gene3D" id="1.10.260.40">
    <property type="entry name" value="lambda repressor-like DNA-binding domains"/>
    <property type="match status" value="1"/>
</dbReference>
<dbReference type="SUPFAM" id="SSF47413">
    <property type="entry name" value="lambda repressor-like DNA-binding domains"/>
    <property type="match status" value="1"/>
</dbReference>
<dbReference type="SMART" id="SM00530">
    <property type="entry name" value="HTH_XRE"/>
    <property type="match status" value="1"/>
</dbReference>
<reference evidence="2 3" key="1">
    <citation type="submission" date="2018-08" db="EMBL/GenBank/DDBJ databases">
        <title>A genome reference for cultivated species of the human gut microbiota.</title>
        <authorList>
            <person name="Zou Y."/>
            <person name="Xue W."/>
            <person name="Luo G."/>
        </authorList>
    </citation>
    <scope>NUCLEOTIDE SEQUENCE [LARGE SCALE GENOMIC DNA]</scope>
    <source>
        <strain evidence="2 3">AF29-11BH</strain>
    </source>
</reference>
<evidence type="ECO:0000259" key="1">
    <source>
        <dbReference type="PROSITE" id="PS50943"/>
    </source>
</evidence>
<dbReference type="Proteomes" id="UP000260783">
    <property type="component" value="Unassembled WGS sequence"/>
</dbReference>
<name>A0A3E2UDU3_9FIRM</name>
<dbReference type="GO" id="GO:0003677">
    <property type="term" value="F:DNA binding"/>
    <property type="evidence" value="ECO:0007669"/>
    <property type="project" value="InterPro"/>
</dbReference>
<evidence type="ECO:0000313" key="3">
    <source>
        <dbReference type="Proteomes" id="UP000260783"/>
    </source>
</evidence>
<comment type="caution">
    <text evidence="2">The sequence shown here is derived from an EMBL/GenBank/DDBJ whole genome shotgun (WGS) entry which is preliminary data.</text>
</comment>
<organism evidence="2 3">
    <name type="scientific">Faecalibacterium prausnitzii</name>
    <dbReference type="NCBI Taxonomy" id="853"/>
    <lineage>
        <taxon>Bacteria</taxon>
        <taxon>Bacillati</taxon>
        <taxon>Bacillota</taxon>
        <taxon>Clostridia</taxon>
        <taxon>Eubacteriales</taxon>
        <taxon>Oscillospiraceae</taxon>
        <taxon>Faecalibacterium</taxon>
    </lineage>
</organism>
<dbReference type="EMBL" id="QVEW01000018">
    <property type="protein sequence ID" value="RGB94300.1"/>
    <property type="molecule type" value="Genomic_DNA"/>
</dbReference>
<gene>
    <name evidence="2" type="ORF">DWZ04_13480</name>
</gene>
<dbReference type="PROSITE" id="PS50943">
    <property type="entry name" value="HTH_CROC1"/>
    <property type="match status" value="1"/>
</dbReference>
<sequence>MDRIFCERLKACRVAAGLSQKELAYRLGTDFQVVSLYERGGTMPGIEAIRKFAEALGVSAGYLVDRMPPSRVDVCPCCGAKLEPQKGGVRYELPRVSGAEN</sequence>
<dbReference type="InterPro" id="IPR010982">
    <property type="entry name" value="Lambda_DNA-bd_dom_sf"/>
</dbReference>
<protein>
    <submittedName>
        <fullName evidence="2">XRE family transcriptional regulator</fullName>
    </submittedName>
</protein>
<feature type="domain" description="HTH cro/C1-type" evidence="1">
    <location>
        <begin position="9"/>
        <end position="63"/>
    </location>
</feature>
<evidence type="ECO:0000313" key="2">
    <source>
        <dbReference type="EMBL" id="RGB94300.1"/>
    </source>
</evidence>
<accession>A0A3E2UDU3</accession>